<evidence type="ECO:0000256" key="1">
    <source>
        <dbReference type="ARBA" id="ARBA00023002"/>
    </source>
</evidence>
<feature type="site" description="Important for catalytic activity" evidence="2">
    <location>
        <position position="136"/>
    </location>
</feature>
<dbReference type="PANTHER" id="PTHR48075:SF5">
    <property type="entry name" value="3-HYDROXYBUTYRYL-COA DEHYDROGENASE"/>
    <property type="match status" value="1"/>
</dbReference>
<dbReference type="GO" id="GO:0008691">
    <property type="term" value="F:3-hydroxybutyryl-CoA dehydrogenase activity"/>
    <property type="evidence" value="ECO:0007669"/>
    <property type="project" value="UniProtKB-EC"/>
</dbReference>
<accession>A0A857JIA3</accession>
<dbReference type="EC" id="1.1.1.157" evidence="6"/>
<dbReference type="GO" id="GO:0006635">
    <property type="term" value="P:fatty acid beta-oxidation"/>
    <property type="evidence" value="ECO:0007669"/>
    <property type="project" value="TreeGrafter"/>
</dbReference>
<evidence type="ECO:0000259" key="4">
    <source>
        <dbReference type="Pfam" id="PF00725"/>
    </source>
</evidence>
<dbReference type="Pfam" id="PF02737">
    <property type="entry name" value="3HCDH_N"/>
    <property type="match status" value="1"/>
</dbReference>
<organism evidence="6 7">
    <name type="scientific">Paraglaciecola mesophila</name>
    <dbReference type="NCBI Taxonomy" id="197222"/>
    <lineage>
        <taxon>Bacteria</taxon>
        <taxon>Pseudomonadati</taxon>
        <taxon>Pseudomonadota</taxon>
        <taxon>Gammaproteobacteria</taxon>
        <taxon>Alteromonadales</taxon>
        <taxon>Alteromonadaceae</taxon>
        <taxon>Paraglaciecola</taxon>
    </lineage>
</organism>
<dbReference type="Gene3D" id="3.40.50.720">
    <property type="entry name" value="NAD(P)-binding Rossmann-like Domain"/>
    <property type="match status" value="1"/>
</dbReference>
<keyword evidence="3" id="KW-0520">NAD</keyword>
<feature type="domain" description="3-hydroxyacyl-CoA dehydrogenase C-terminal" evidence="4">
    <location>
        <begin position="183"/>
        <end position="281"/>
    </location>
</feature>
<protein>
    <submittedName>
        <fullName evidence="6">3-hydroxybutyryl-CoA dehydrogenase</fullName>
        <ecNumber evidence="6">1.1.1.157</ecNumber>
    </submittedName>
</protein>
<dbReference type="SUPFAM" id="SSF48179">
    <property type="entry name" value="6-phosphogluconate dehydrogenase C-terminal domain-like"/>
    <property type="match status" value="1"/>
</dbReference>
<feature type="binding site" evidence="3">
    <location>
        <position position="36"/>
    </location>
    <ligand>
        <name>NAD(+)</name>
        <dbReference type="ChEBI" id="CHEBI:57540"/>
    </ligand>
</feature>
<evidence type="ECO:0000313" key="6">
    <source>
        <dbReference type="EMBL" id="QHJ11356.1"/>
    </source>
</evidence>
<feature type="binding site" evidence="3">
    <location>
        <position position="115"/>
    </location>
    <ligand>
        <name>NAD(+)</name>
        <dbReference type="ChEBI" id="CHEBI:57540"/>
    </ligand>
</feature>
<feature type="binding site" evidence="3">
    <location>
        <position position="93"/>
    </location>
    <ligand>
        <name>NAD(+)</name>
        <dbReference type="ChEBI" id="CHEBI:57540"/>
    </ligand>
</feature>
<evidence type="ECO:0000313" key="7">
    <source>
        <dbReference type="Proteomes" id="UP000464524"/>
    </source>
</evidence>
<dbReference type="PANTHER" id="PTHR48075">
    <property type="entry name" value="3-HYDROXYACYL-COA DEHYDROGENASE FAMILY PROTEIN"/>
    <property type="match status" value="1"/>
</dbReference>
<feature type="binding site" evidence="3">
    <location>
        <begin position="13"/>
        <end position="18"/>
    </location>
    <ligand>
        <name>NAD(+)</name>
        <dbReference type="ChEBI" id="CHEBI:57540"/>
    </ligand>
</feature>
<dbReference type="InterPro" id="IPR006176">
    <property type="entry name" value="3-OHacyl-CoA_DH_NAD-bd"/>
</dbReference>
<dbReference type="InterPro" id="IPR036291">
    <property type="entry name" value="NAD(P)-bd_dom_sf"/>
</dbReference>
<dbReference type="SUPFAM" id="SSF51735">
    <property type="entry name" value="NAD(P)-binding Rossmann-fold domains"/>
    <property type="match status" value="1"/>
</dbReference>
<dbReference type="InterPro" id="IPR022694">
    <property type="entry name" value="3-OHacyl-CoA_DH"/>
</dbReference>
<evidence type="ECO:0000256" key="3">
    <source>
        <dbReference type="PIRSR" id="PIRSR000105-2"/>
    </source>
</evidence>
<gene>
    <name evidence="6" type="ORF">FX988_01585</name>
</gene>
<dbReference type="GO" id="GO:0070403">
    <property type="term" value="F:NAD+ binding"/>
    <property type="evidence" value="ECO:0007669"/>
    <property type="project" value="InterPro"/>
</dbReference>
<feature type="binding site" evidence="3">
    <location>
        <position position="139"/>
    </location>
    <ligand>
        <name>NAD(+)</name>
        <dbReference type="ChEBI" id="CHEBI:57540"/>
    </ligand>
</feature>
<feature type="binding site" evidence="3">
    <location>
        <position position="273"/>
    </location>
    <ligand>
        <name>NAD(+)</name>
        <dbReference type="ChEBI" id="CHEBI:57540"/>
    </ligand>
</feature>
<dbReference type="Proteomes" id="UP000464524">
    <property type="component" value="Chromosome"/>
</dbReference>
<sequence>MTMSNIQNITVVGAGLMGHGIAQIFLAAGYQVSLLDPNEEVLCQAPTKIAEIFQLFGLPSDALSRLSTFTDLAASVVKADLVIEAGPEKLAVKRSIFSELAKHTSKDCILATNTSAIPISAIAQGISHPERIVGAHFWNPPHLVRLIEVVQGEQSSLDVIATCIELFNSVGMKSVHVKRDIPGFIGNRLQHAMKREAIALVSAGVCDAETIDDVVKHGFGQRLAVLGPLEQSDLVGLDLTLDIYKTLFPTLDNTSEPPALLVDNVANGRLGMKAGQGFRKWTPQSAEQVKQNLRNFLVEKAKQQLS</sequence>
<dbReference type="AlphaFoldDB" id="A0A857JIA3"/>
<reference evidence="6 7" key="1">
    <citation type="submission" date="2019-12" db="EMBL/GenBank/DDBJ databases">
        <title>Genome sequencing and assembly of endphytes of Porphyra tenera.</title>
        <authorList>
            <person name="Park J.M."/>
            <person name="Shin R."/>
            <person name="Jo S.H."/>
        </authorList>
    </citation>
    <scope>NUCLEOTIDE SEQUENCE [LARGE SCALE GENOMIC DNA]</scope>
    <source>
        <strain evidence="6 7">GPM4</strain>
    </source>
</reference>
<dbReference type="EMBL" id="CP047656">
    <property type="protein sequence ID" value="QHJ11356.1"/>
    <property type="molecule type" value="Genomic_DNA"/>
</dbReference>
<evidence type="ECO:0000259" key="5">
    <source>
        <dbReference type="Pfam" id="PF02737"/>
    </source>
</evidence>
<feature type="binding site" evidence="3">
    <location>
        <position position="88"/>
    </location>
    <ligand>
        <name>NAD(+)</name>
        <dbReference type="ChEBI" id="CHEBI:57540"/>
    </ligand>
</feature>
<dbReference type="PIRSF" id="PIRSF000105">
    <property type="entry name" value="HCDH"/>
    <property type="match status" value="1"/>
</dbReference>
<keyword evidence="1 6" id="KW-0560">Oxidoreductase</keyword>
<dbReference type="InterPro" id="IPR013328">
    <property type="entry name" value="6PGD_dom2"/>
</dbReference>
<dbReference type="OrthoDB" id="5389341at2"/>
<dbReference type="KEGG" id="pmes:FX988_01585"/>
<dbReference type="Pfam" id="PF00725">
    <property type="entry name" value="3HCDH"/>
    <property type="match status" value="1"/>
</dbReference>
<dbReference type="InterPro" id="IPR008927">
    <property type="entry name" value="6-PGluconate_DH-like_C_sf"/>
</dbReference>
<name>A0A857JIA3_9ALTE</name>
<proteinExistence type="predicted"/>
<feature type="domain" description="3-hydroxyacyl-CoA dehydrogenase NAD binding" evidence="5">
    <location>
        <begin position="8"/>
        <end position="179"/>
    </location>
</feature>
<keyword evidence="7" id="KW-1185">Reference proteome</keyword>
<dbReference type="Gene3D" id="1.10.1040.10">
    <property type="entry name" value="N-(1-d-carboxylethyl)-l-norvaline Dehydrogenase, domain 2"/>
    <property type="match status" value="1"/>
</dbReference>
<dbReference type="InterPro" id="IPR006108">
    <property type="entry name" value="3HC_DH_C"/>
</dbReference>
<evidence type="ECO:0000256" key="2">
    <source>
        <dbReference type="PIRSR" id="PIRSR000105-1"/>
    </source>
</evidence>